<evidence type="ECO:0000313" key="6">
    <source>
        <dbReference type="Proteomes" id="UP000199024"/>
    </source>
</evidence>
<evidence type="ECO:0000256" key="1">
    <source>
        <dbReference type="ARBA" id="ARBA00004442"/>
    </source>
</evidence>
<feature type="domain" description="TonB-dependent transporter Oar-like beta-barrel" evidence="4">
    <location>
        <begin position="295"/>
        <end position="1107"/>
    </location>
</feature>
<dbReference type="SUPFAM" id="SSF56935">
    <property type="entry name" value="Porins"/>
    <property type="match status" value="1"/>
</dbReference>
<reference evidence="5 6" key="1">
    <citation type="submission" date="2016-10" db="EMBL/GenBank/DDBJ databases">
        <authorList>
            <person name="de Groot N.N."/>
        </authorList>
    </citation>
    <scope>NUCLEOTIDE SEQUENCE [LARGE SCALE GENOMIC DNA]</scope>
    <source>
        <strain evidence="5 6">DSM 21001</strain>
    </source>
</reference>
<dbReference type="Pfam" id="PF25183">
    <property type="entry name" value="OMP_b-brl_4"/>
    <property type="match status" value="1"/>
</dbReference>
<evidence type="ECO:0000313" key="5">
    <source>
        <dbReference type="EMBL" id="SFS21113.1"/>
    </source>
</evidence>
<sequence>MSAPGGPALFAPGEMTVETTYARTTPLVTRTTLHTRDLRGPGRPLPIVYRILAGLFALILTLAGHAQVVGGTISGTISDRTGAALPNVSVLVHNDETGNERHLTTGPDGRYAAPSIPVGVYTVTATAKGFESQHRTGIELTVGQSESIDLSLGVTGASVAITVTDSAPVVNTSTEQTSGLVDERQIKELPLNGRSYDQLMTLNPATVNYTAQRSGSIGTSNSSVGNMFSISGRRPQDNLYLLNGIEYTGASLINVTPGGTSGQLLGVDAVREFNVVSDTYSSSYGKRQGAQVSIVTAGGTNALHGSAYEFLRNSFFDARNFFDQARIPNFQRNNFGGSLGGPIKKNKFFLFANYESYRQNLGITDVTLVPDAAARQGFLPNAKTGVLQNVGIAPGVAPLLNLWPVANGPELTDPTTGFNTGIAKAFSSPTQHIREDFGTTRFDANLTANDLLFAVYTIDDSVAHTPTQNPLSLIDETLREQVLSIQEQHVFSPRLLNTARVGFSRANFYFLGSTPVVTPGFVSGKPVGAIVIAGSTASNGSSQITGAGGNVGSNNGTVRNLFTFDDHIFYTIGRHQIEAGGWIQRLQSNDNLAQNQYGQASFASLTTFLQGTVKTFTIVPNPTELGWRSYMGAAYLEDTIKFGQKVEVRAGIRFESTNGFNESQGRAGIYGFTNGIINTNPTVGSSGLTDNHAKFLPEPRVGVSYSPFASGKTAIRAGVGLHRSLLDNLDYRFDQAAPFNTTLSYANVAIANPTGGAAGLISPSNVQPDIDTPAVLSYSLKVEQQIAPNTTLTVGFIGSHGFHQILSEDQNEPAFTTLSNGTIYYPTIVKANPLVANTTSWVSGGISNYNGLELDLRRSFSHGIQLRTNYTFSKNLDNGSAWNTSVSANTPAFVSVPQRPELDYGPAATDVRHIFTLNGSYELPVGHNKLFLANLNAPTEKLISGWSLSTIANLQTGFPFTPQLGYNPTGSGDTRNPVRPDINPNFSGPIIKGGTTTQRATQFFNPAAFLAPAYGTVGNLGRDTLTGPGFADWDLSLLKSTQITERTRLQFRAEFFNILNHTSLLTPNAVIYSSGPTQGASSAQLAAAVASPTAGVVTSAATSRQIQLGAKILF</sequence>
<dbReference type="InterPro" id="IPR036942">
    <property type="entry name" value="Beta-barrel_TonB_sf"/>
</dbReference>
<protein>
    <submittedName>
        <fullName evidence="5">Carboxypeptidase regulatory-like domain-containing protein</fullName>
    </submittedName>
</protein>
<dbReference type="Proteomes" id="UP000199024">
    <property type="component" value="Unassembled WGS sequence"/>
</dbReference>
<dbReference type="STRING" id="474950.SAMN05421771_4045"/>
<dbReference type="AlphaFoldDB" id="A0A1I6MZJ3"/>
<dbReference type="Gene3D" id="2.60.40.1120">
    <property type="entry name" value="Carboxypeptidase-like, regulatory domain"/>
    <property type="match status" value="1"/>
</dbReference>
<dbReference type="GO" id="GO:0004180">
    <property type="term" value="F:carboxypeptidase activity"/>
    <property type="evidence" value="ECO:0007669"/>
    <property type="project" value="UniProtKB-KW"/>
</dbReference>
<keyword evidence="5" id="KW-0378">Hydrolase</keyword>
<evidence type="ECO:0000256" key="2">
    <source>
        <dbReference type="ARBA" id="ARBA00023136"/>
    </source>
</evidence>
<accession>A0A1I6MZJ3</accession>
<evidence type="ECO:0000259" key="4">
    <source>
        <dbReference type="Pfam" id="PF25183"/>
    </source>
</evidence>
<keyword evidence="2" id="KW-0472">Membrane</keyword>
<keyword evidence="5" id="KW-0121">Carboxypeptidase</keyword>
<dbReference type="InterPro" id="IPR013784">
    <property type="entry name" value="Carb-bd-like_fold"/>
</dbReference>
<dbReference type="GO" id="GO:0030246">
    <property type="term" value="F:carbohydrate binding"/>
    <property type="evidence" value="ECO:0007669"/>
    <property type="project" value="InterPro"/>
</dbReference>
<evidence type="ECO:0000256" key="3">
    <source>
        <dbReference type="ARBA" id="ARBA00023237"/>
    </source>
</evidence>
<dbReference type="GO" id="GO:0009279">
    <property type="term" value="C:cell outer membrane"/>
    <property type="evidence" value="ECO:0007669"/>
    <property type="project" value="UniProtKB-SubCell"/>
</dbReference>
<gene>
    <name evidence="5" type="ORF">SAMN05421771_4045</name>
</gene>
<keyword evidence="5" id="KW-0645">Protease</keyword>
<name>A0A1I6MZJ3_9BACT</name>
<dbReference type="Pfam" id="PF13620">
    <property type="entry name" value="CarboxypepD_reg"/>
    <property type="match status" value="1"/>
</dbReference>
<dbReference type="SUPFAM" id="SSF49452">
    <property type="entry name" value="Starch-binding domain-like"/>
    <property type="match status" value="1"/>
</dbReference>
<keyword evidence="3" id="KW-0998">Cell outer membrane</keyword>
<dbReference type="Gene3D" id="2.40.170.20">
    <property type="entry name" value="TonB-dependent receptor, beta-barrel domain"/>
    <property type="match status" value="1"/>
</dbReference>
<comment type="subcellular location">
    <subcellularLocation>
        <location evidence="1">Cell outer membrane</location>
    </subcellularLocation>
</comment>
<organism evidence="5 6">
    <name type="scientific">Granulicella pectinivorans</name>
    <dbReference type="NCBI Taxonomy" id="474950"/>
    <lineage>
        <taxon>Bacteria</taxon>
        <taxon>Pseudomonadati</taxon>
        <taxon>Acidobacteriota</taxon>
        <taxon>Terriglobia</taxon>
        <taxon>Terriglobales</taxon>
        <taxon>Acidobacteriaceae</taxon>
        <taxon>Granulicella</taxon>
    </lineage>
</organism>
<proteinExistence type="predicted"/>
<keyword evidence="6" id="KW-1185">Reference proteome</keyword>
<dbReference type="InterPro" id="IPR057601">
    <property type="entry name" value="Oar-like_b-barrel"/>
</dbReference>
<dbReference type="EMBL" id="FOZL01000002">
    <property type="protein sequence ID" value="SFS21113.1"/>
    <property type="molecule type" value="Genomic_DNA"/>
</dbReference>